<evidence type="ECO:0000313" key="3">
    <source>
        <dbReference type="Proteomes" id="UP001642483"/>
    </source>
</evidence>
<accession>A0ABP0FYJ3</accession>
<reference evidence="2 3" key="1">
    <citation type="submission" date="2024-02" db="EMBL/GenBank/DDBJ databases">
        <authorList>
            <person name="Daric V."/>
            <person name="Darras S."/>
        </authorList>
    </citation>
    <scope>NUCLEOTIDE SEQUENCE [LARGE SCALE GENOMIC DNA]</scope>
</reference>
<proteinExistence type="predicted"/>
<protein>
    <recommendedName>
        <fullName evidence="4">Secreted protein</fullName>
    </recommendedName>
</protein>
<dbReference type="Proteomes" id="UP001642483">
    <property type="component" value="Unassembled WGS sequence"/>
</dbReference>
<feature type="signal peptide" evidence="1">
    <location>
        <begin position="1"/>
        <end position="21"/>
    </location>
</feature>
<sequence length="96" mass="11131">MNSKLLLSLLIICFVAYAAEGQAPDRLVPASRVVYFWKRHYSYRIVRVCRWYCYCIRVNPFTFQSAAGLKQVSGSFCRGYFRGADVEPETVFETKD</sequence>
<keyword evidence="1" id="KW-0732">Signal</keyword>
<evidence type="ECO:0008006" key="4">
    <source>
        <dbReference type="Google" id="ProtNLM"/>
    </source>
</evidence>
<keyword evidence="3" id="KW-1185">Reference proteome</keyword>
<gene>
    <name evidence="2" type="ORF">CVLEPA_LOCUS15645</name>
</gene>
<evidence type="ECO:0000313" key="2">
    <source>
        <dbReference type="EMBL" id="CAK8684666.1"/>
    </source>
</evidence>
<comment type="caution">
    <text evidence="2">The sequence shown here is derived from an EMBL/GenBank/DDBJ whole genome shotgun (WGS) entry which is preliminary data.</text>
</comment>
<name>A0ABP0FYJ3_CLALP</name>
<evidence type="ECO:0000256" key="1">
    <source>
        <dbReference type="SAM" id="SignalP"/>
    </source>
</evidence>
<dbReference type="EMBL" id="CAWYQH010000098">
    <property type="protein sequence ID" value="CAK8684666.1"/>
    <property type="molecule type" value="Genomic_DNA"/>
</dbReference>
<feature type="chain" id="PRO_5046806205" description="Secreted protein" evidence="1">
    <location>
        <begin position="22"/>
        <end position="96"/>
    </location>
</feature>
<organism evidence="2 3">
    <name type="scientific">Clavelina lepadiformis</name>
    <name type="common">Light-bulb sea squirt</name>
    <name type="synonym">Ascidia lepadiformis</name>
    <dbReference type="NCBI Taxonomy" id="159417"/>
    <lineage>
        <taxon>Eukaryota</taxon>
        <taxon>Metazoa</taxon>
        <taxon>Chordata</taxon>
        <taxon>Tunicata</taxon>
        <taxon>Ascidiacea</taxon>
        <taxon>Aplousobranchia</taxon>
        <taxon>Clavelinidae</taxon>
        <taxon>Clavelina</taxon>
    </lineage>
</organism>